<dbReference type="AlphaFoldDB" id="A0A0C3BR69"/>
<dbReference type="InParanoid" id="A0A0C3BR69"/>
<reference evidence="1 2" key="1">
    <citation type="submission" date="2014-04" db="EMBL/GenBank/DDBJ databases">
        <authorList>
            <consortium name="DOE Joint Genome Institute"/>
            <person name="Kuo A."/>
            <person name="Tarkka M."/>
            <person name="Buscot F."/>
            <person name="Kohler A."/>
            <person name="Nagy L.G."/>
            <person name="Floudas D."/>
            <person name="Copeland A."/>
            <person name="Barry K.W."/>
            <person name="Cichocki N."/>
            <person name="Veneault-Fourrey C."/>
            <person name="LaButti K."/>
            <person name="Lindquist E.A."/>
            <person name="Lipzen A."/>
            <person name="Lundell T."/>
            <person name="Morin E."/>
            <person name="Murat C."/>
            <person name="Sun H."/>
            <person name="Tunlid A."/>
            <person name="Henrissat B."/>
            <person name="Grigoriev I.V."/>
            <person name="Hibbett D.S."/>
            <person name="Martin F."/>
            <person name="Nordberg H.P."/>
            <person name="Cantor M.N."/>
            <person name="Hua S.X."/>
        </authorList>
    </citation>
    <scope>NUCLEOTIDE SEQUENCE [LARGE SCALE GENOMIC DNA]</scope>
    <source>
        <strain evidence="1 2">F 1598</strain>
    </source>
</reference>
<sequence>MSPHLLSSYPPPFLRICCIIVISRRGRAGRERASRLCWLGVDSSAGGWRRSARGSHTASTSLENIYRRQNSHIHVTDTVHDYSHDSSPSTSARSLQTIGLSLPFLTHSGAIVAVWYKLYDPVLHAHPSDAFVPSSSME</sequence>
<organism evidence="1 2">
    <name type="scientific">Piloderma croceum (strain F 1598)</name>
    <dbReference type="NCBI Taxonomy" id="765440"/>
    <lineage>
        <taxon>Eukaryota</taxon>
        <taxon>Fungi</taxon>
        <taxon>Dikarya</taxon>
        <taxon>Basidiomycota</taxon>
        <taxon>Agaricomycotina</taxon>
        <taxon>Agaricomycetes</taxon>
        <taxon>Agaricomycetidae</taxon>
        <taxon>Atheliales</taxon>
        <taxon>Atheliaceae</taxon>
        <taxon>Piloderma</taxon>
    </lineage>
</organism>
<gene>
    <name evidence="1" type="ORF">PILCRDRAFT_545892</name>
</gene>
<proteinExistence type="predicted"/>
<dbReference type="Proteomes" id="UP000054166">
    <property type="component" value="Unassembled WGS sequence"/>
</dbReference>
<protein>
    <submittedName>
        <fullName evidence="1">Uncharacterized protein</fullName>
    </submittedName>
</protein>
<name>A0A0C3BR69_PILCF</name>
<reference evidence="2" key="2">
    <citation type="submission" date="2015-01" db="EMBL/GenBank/DDBJ databases">
        <title>Evolutionary Origins and Diversification of the Mycorrhizal Mutualists.</title>
        <authorList>
            <consortium name="DOE Joint Genome Institute"/>
            <consortium name="Mycorrhizal Genomics Consortium"/>
            <person name="Kohler A."/>
            <person name="Kuo A."/>
            <person name="Nagy L.G."/>
            <person name="Floudas D."/>
            <person name="Copeland A."/>
            <person name="Barry K.W."/>
            <person name="Cichocki N."/>
            <person name="Veneault-Fourrey C."/>
            <person name="LaButti K."/>
            <person name="Lindquist E.A."/>
            <person name="Lipzen A."/>
            <person name="Lundell T."/>
            <person name="Morin E."/>
            <person name="Murat C."/>
            <person name="Riley R."/>
            <person name="Ohm R."/>
            <person name="Sun H."/>
            <person name="Tunlid A."/>
            <person name="Henrissat B."/>
            <person name="Grigoriev I.V."/>
            <person name="Hibbett D.S."/>
            <person name="Martin F."/>
        </authorList>
    </citation>
    <scope>NUCLEOTIDE SEQUENCE [LARGE SCALE GENOMIC DNA]</scope>
    <source>
        <strain evidence="2">F 1598</strain>
    </source>
</reference>
<dbReference type="HOGENOM" id="CLU_1856044_0_0_1"/>
<evidence type="ECO:0000313" key="2">
    <source>
        <dbReference type="Proteomes" id="UP000054166"/>
    </source>
</evidence>
<dbReference type="EMBL" id="KN833007">
    <property type="protein sequence ID" value="KIM79817.1"/>
    <property type="molecule type" value="Genomic_DNA"/>
</dbReference>
<keyword evidence="2" id="KW-1185">Reference proteome</keyword>
<evidence type="ECO:0000313" key="1">
    <source>
        <dbReference type="EMBL" id="KIM79817.1"/>
    </source>
</evidence>
<accession>A0A0C3BR69</accession>